<dbReference type="EMBL" id="WIOC01000032">
    <property type="protein sequence ID" value="MQR51188.1"/>
    <property type="molecule type" value="Genomic_DNA"/>
</dbReference>
<keyword evidence="3" id="KW-0489">Methyltransferase</keyword>
<dbReference type="InterPro" id="IPR029063">
    <property type="entry name" value="SAM-dependent_MTases_sf"/>
</dbReference>
<organism evidence="3 4">
    <name type="scientific">Acinetobacter baumannii</name>
    <dbReference type="NCBI Taxonomy" id="470"/>
    <lineage>
        <taxon>Bacteria</taxon>
        <taxon>Pseudomonadati</taxon>
        <taxon>Pseudomonadota</taxon>
        <taxon>Gammaproteobacteria</taxon>
        <taxon>Moraxellales</taxon>
        <taxon>Moraxellaceae</taxon>
        <taxon>Acinetobacter</taxon>
        <taxon>Acinetobacter calcoaceticus/baumannii complex</taxon>
    </lineage>
</organism>
<keyword evidence="3" id="KW-0808">Transferase</keyword>
<proteinExistence type="inferred from homology"/>
<dbReference type="Pfam" id="PF02384">
    <property type="entry name" value="N6_Mtase"/>
    <property type="match status" value="1"/>
</dbReference>
<gene>
    <name evidence="3" type="ORF">F2P40_17990</name>
</gene>
<comment type="similarity">
    <text evidence="1">Belongs to the N(4)/N(6)-methyltransferase family.</text>
</comment>
<feature type="domain" description="DNA methylase adenine-specific" evidence="2">
    <location>
        <begin position="89"/>
        <end position="206"/>
    </location>
</feature>
<dbReference type="AlphaFoldDB" id="A0A5N5XYV1"/>
<dbReference type="SUPFAM" id="SSF53335">
    <property type="entry name" value="S-adenosyl-L-methionine-dependent methyltransferases"/>
    <property type="match status" value="1"/>
</dbReference>
<dbReference type="Gene3D" id="3.40.50.150">
    <property type="entry name" value="Vaccinia Virus protein VP39"/>
    <property type="match status" value="1"/>
</dbReference>
<evidence type="ECO:0000313" key="4">
    <source>
        <dbReference type="Proteomes" id="UP000461234"/>
    </source>
</evidence>
<reference evidence="3 4" key="1">
    <citation type="submission" date="2019-10" db="EMBL/GenBank/DDBJ databases">
        <title>Genetic environment of the oxa23 gene and comparative analysis of carbapenem resistant Acinetobacter baumannii isolates belonging to global clone 1, lineage 2 recovered in a burns hospital outbreak in 2012-2013.</title>
        <authorList>
            <person name="Douraghi M."/>
            <person name="Aris P."/>
            <person name="Kenyon J."/>
            <person name="Hamidian M."/>
        </authorList>
    </citation>
    <scope>NUCLEOTIDE SEQUENCE [LARGE SCALE GENOMIC DNA]</scope>
    <source>
        <strain evidence="3 4">ABS103</strain>
    </source>
</reference>
<name>A0A5N5XYV1_ACIBA</name>
<evidence type="ECO:0000259" key="2">
    <source>
        <dbReference type="Pfam" id="PF02384"/>
    </source>
</evidence>
<dbReference type="Proteomes" id="UP000461234">
    <property type="component" value="Unassembled WGS sequence"/>
</dbReference>
<comment type="caution">
    <text evidence="3">The sequence shown here is derived from an EMBL/GenBank/DDBJ whole genome shotgun (WGS) entry which is preliminary data.</text>
</comment>
<protein>
    <submittedName>
        <fullName evidence="3">N-6 DNA methylase</fullName>
    </submittedName>
</protein>
<dbReference type="GO" id="GO:0008170">
    <property type="term" value="F:N-methyltransferase activity"/>
    <property type="evidence" value="ECO:0007669"/>
    <property type="project" value="InterPro"/>
</dbReference>
<evidence type="ECO:0000313" key="3">
    <source>
        <dbReference type="EMBL" id="MQR51188.1"/>
    </source>
</evidence>
<dbReference type="InterPro" id="IPR003356">
    <property type="entry name" value="DNA_methylase_A-5"/>
</dbReference>
<accession>A0A5N5XYV1</accession>
<sequence length="248" mass="28681">MNTQERLDSLKSQFREVFYSTAQHYNRYEVFSDFIFCIAAAYRNSIKFTESTEFEYLQIIKKYSRSDVEKLTELFGLLILISDVCPPKDHLGELYMEFNLFNYHRGQHFTPCQVSLMMAKMQMSDLKQKIAINNYVSISDAACGAGSTLLACVAHALDSNINPQKHFFIEGRDIDRLAALMCYVQLCIWHIPSRIIVGDTLKNEVLEMWYTPSYYLGAWQLRLKGEPKKLAAKIDNKINFVLVGDTYT</sequence>
<dbReference type="GO" id="GO:0032259">
    <property type="term" value="P:methylation"/>
    <property type="evidence" value="ECO:0007669"/>
    <property type="project" value="UniProtKB-KW"/>
</dbReference>
<dbReference type="GO" id="GO:0003677">
    <property type="term" value="F:DNA binding"/>
    <property type="evidence" value="ECO:0007669"/>
    <property type="project" value="InterPro"/>
</dbReference>
<dbReference type="RefSeq" id="WP_152306092.1">
    <property type="nucleotide sequence ID" value="NZ_VJZY01000043.1"/>
</dbReference>
<evidence type="ECO:0000256" key="1">
    <source>
        <dbReference type="ARBA" id="ARBA00006594"/>
    </source>
</evidence>